<organism evidence="2">
    <name type="scientific">uncultured Thermomicrobiales bacterium</name>
    <dbReference type="NCBI Taxonomy" id="1645740"/>
    <lineage>
        <taxon>Bacteria</taxon>
        <taxon>Pseudomonadati</taxon>
        <taxon>Thermomicrobiota</taxon>
        <taxon>Thermomicrobia</taxon>
        <taxon>Thermomicrobiales</taxon>
        <taxon>environmental samples</taxon>
    </lineage>
</organism>
<dbReference type="SUPFAM" id="SSF56601">
    <property type="entry name" value="beta-lactamase/transpeptidase-like"/>
    <property type="match status" value="1"/>
</dbReference>
<reference evidence="2" key="1">
    <citation type="submission" date="2020-02" db="EMBL/GenBank/DDBJ databases">
        <authorList>
            <person name="Meier V. D."/>
        </authorList>
    </citation>
    <scope>NUCLEOTIDE SEQUENCE</scope>
    <source>
        <strain evidence="2">AVDCRST_MAG43</strain>
    </source>
</reference>
<dbReference type="AlphaFoldDB" id="A0A6J4UTC8"/>
<dbReference type="PANTHER" id="PTHR46825:SF9">
    <property type="entry name" value="BETA-LACTAMASE-RELATED DOMAIN-CONTAINING PROTEIN"/>
    <property type="match status" value="1"/>
</dbReference>
<dbReference type="PANTHER" id="PTHR46825">
    <property type="entry name" value="D-ALANYL-D-ALANINE-CARBOXYPEPTIDASE/ENDOPEPTIDASE AMPH"/>
    <property type="match status" value="1"/>
</dbReference>
<proteinExistence type="predicted"/>
<dbReference type="InterPro" id="IPR050491">
    <property type="entry name" value="AmpC-like"/>
</dbReference>
<dbReference type="InterPro" id="IPR001466">
    <property type="entry name" value="Beta-lactam-related"/>
</dbReference>
<dbReference type="EMBL" id="CADCWI010000086">
    <property type="protein sequence ID" value="CAA9557756.1"/>
    <property type="molecule type" value="Genomic_DNA"/>
</dbReference>
<dbReference type="Pfam" id="PF00144">
    <property type="entry name" value="Beta-lactamase"/>
    <property type="match status" value="1"/>
</dbReference>
<sequence>MSDFPGSSVDVLQEALTYVESWIEFRVWKLCTPGAQVAVWFNGAIQFSKAYGVSNLDTREPLTTSHLFRIASHSKTFTATAIMQLVEAGELRLDDTVGTWIPELAEAGSPLADATVRELVSHSAGVIRDGVDSTFWTHSRPFPGAEELLHMSIREGAVRQPEATFKYTNIGFSLLGMIVGKAAESTYNEYTRRAIIEKLGLRNTGPELDEARISEYAGGHSGLASWTERQVIPHVDTHAMAAATGFFSTADDMVHFASAHFFGDGRLISDRSKNEMQRPVWTGQNPDAPQDGYGYGTTVHHYDGHRMVGHSGGYPGHITRTMWDPKEGLAISVLTNAVDGPAEELAAGILKILDKAREVSPKLPLDSGLVSSAEIPRPEAPDHEIDLGIFTGRFAALWGVTDVFVLSGKLYASSPVGPSPIVQPYELAVIDENTLRIMGGSPFASVGELFRYERDADGKVMSLFTGGMKAWPIEDYRASDRVL</sequence>
<accession>A0A6J4UTC8</accession>
<dbReference type="InterPro" id="IPR012338">
    <property type="entry name" value="Beta-lactam/transpept-like"/>
</dbReference>
<evidence type="ECO:0000259" key="1">
    <source>
        <dbReference type="Pfam" id="PF00144"/>
    </source>
</evidence>
<feature type="domain" description="Beta-lactamase-related" evidence="1">
    <location>
        <begin position="32"/>
        <end position="345"/>
    </location>
</feature>
<name>A0A6J4UTC8_9BACT</name>
<gene>
    <name evidence="2" type="ORF">AVDCRST_MAG43-1612</name>
</gene>
<protein>
    <submittedName>
        <fullName evidence="2">Beta-lactamase class C-like and penicillin binding proteins (PBPs) superfamily</fullName>
    </submittedName>
</protein>
<dbReference type="Gene3D" id="3.40.710.10">
    <property type="entry name" value="DD-peptidase/beta-lactamase superfamily"/>
    <property type="match status" value="1"/>
</dbReference>
<evidence type="ECO:0000313" key="2">
    <source>
        <dbReference type="EMBL" id="CAA9557756.1"/>
    </source>
</evidence>